<dbReference type="PANTHER" id="PTHR36221:SF1">
    <property type="entry name" value="DUF742 DOMAIN-CONTAINING PROTEIN"/>
    <property type="match status" value="1"/>
</dbReference>
<dbReference type="PANTHER" id="PTHR36221">
    <property type="entry name" value="DUF742 DOMAIN-CONTAINING PROTEIN"/>
    <property type="match status" value="1"/>
</dbReference>
<name>A0A646KH76_STRJU</name>
<dbReference type="Pfam" id="PF05331">
    <property type="entry name" value="DUF742"/>
    <property type="match status" value="1"/>
</dbReference>
<accession>A0A646KH76</accession>
<keyword evidence="3" id="KW-1185">Reference proteome</keyword>
<reference evidence="2 3" key="1">
    <citation type="submission" date="2019-05" db="EMBL/GenBank/DDBJ databases">
        <title>Comparative genomics and metabolomics analyses of clavulanic acid producing Streptomyces species provides insight into specialized metabolism and evolution of beta-lactam biosynthetic gene clusters.</title>
        <authorList>
            <person name="Moore M.A."/>
            <person name="Cruz-Morales P."/>
            <person name="Barona Gomez F."/>
            <person name="Kapil T."/>
        </authorList>
    </citation>
    <scope>NUCLEOTIDE SEQUENCE [LARGE SCALE GENOMIC DNA]</scope>
    <source>
        <strain evidence="2 3">NRRL 5741</strain>
    </source>
</reference>
<feature type="compositionally biased region" description="Basic and acidic residues" evidence="1">
    <location>
        <begin position="69"/>
        <end position="105"/>
    </location>
</feature>
<dbReference type="InterPro" id="IPR007995">
    <property type="entry name" value="DUF742"/>
</dbReference>
<evidence type="ECO:0000313" key="3">
    <source>
        <dbReference type="Proteomes" id="UP000419138"/>
    </source>
</evidence>
<evidence type="ECO:0000256" key="1">
    <source>
        <dbReference type="SAM" id="MobiDB-lite"/>
    </source>
</evidence>
<evidence type="ECO:0000313" key="2">
    <source>
        <dbReference type="EMBL" id="MQT01347.1"/>
    </source>
</evidence>
<sequence>MTGRRSGRPLVPAYVSTGGKTRPSRNSLERLSVLTGLTICPGESAAGPSGGAGPPLPDPGAPPGVRTEPAVRTEPGVRTDSGVRAEPAVRHDPRQPRAEARQEVRRPRHTPGAAPPVPGDLPAAQRTLLGTLDGGSLTVVETAAVLALPVSAVRVLAAHLIDLGLVSARPPIPYAAQPDLDLLERVADGLRALKL</sequence>
<proteinExistence type="predicted"/>
<comment type="caution">
    <text evidence="2">The sequence shown here is derived from an EMBL/GenBank/DDBJ whole genome shotgun (WGS) entry which is preliminary data.</text>
</comment>
<dbReference type="OrthoDB" id="4563801at2"/>
<gene>
    <name evidence="2" type="ORF">FF041_14275</name>
</gene>
<feature type="region of interest" description="Disordered" evidence="1">
    <location>
        <begin position="1"/>
        <end position="122"/>
    </location>
</feature>
<dbReference type="EMBL" id="VCLA01000120">
    <property type="protein sequence ID" value="MQT01347.1"/>
    <property type="molecule type" value="Genomic_DNA"/>
</dbReference>
<protein>
    <submittedName>
        <fullName evidence="2">DUF742 domain-containing protein</fullName>
    </submittedName>
</protein>
<dbReference type="Proteomes" id="UP000419138">
    <property type="component" value="Unassembled WGS sequence"/>
</dbReference>
<organism evidence="2 3">
    <name type="scientific">Streptomyces jumonjinensis</name>
    <dbReference type="NCBI Taxonomy" id="1945"/>
    <lineage>
        <taxon>Bacteria</taxon>
        <taxon>Bacillati</taxon>
        <taxon>Actinomycetota</taxon>
        <taxon>Actinomycetes</taxon>
        <taxon>Kitasatosporales</taxon>
        <taxon>Streptomycetaceae</taxon>
        <taxon>Streptomyces</taxon>
    </lineage>
</organism>
<dbReference type="AlphaFoldDB" id="A0A646KH76"/>